<feature type="domain" description="Phosphoribosylglycinamide synthetase N-terminal" evidence="2">
    <location>
        <begin position="4"/>
        <end position="109"/>
    </location>
</feature>
<organism evidence="3 4">
    <name type="scientific">Candidatus Synechococcus spongiarum SP3</name>
    <dbReference type="NCBI Taxonomy" id="1604020"/>
    <lineage>
        <taxon>Bacteria</taxon>
        <taxon>Bacillati</taxon>
        <taxon>Cyanobacteriota</taxon>
        <taxon>Cyanophyceae</taxon>
        <taxon>Synechococcales</taxon>
        <taxon>Synechococcaceae</taxon>
        <taxon>Synechococcus</taxon>
    </lineage>
</organism>
<dbReference type="PANTHER" id="PTHR43472">
    <property type="entry name" value="PHOSPHORIBOSYLAMINE--GLYCINE LIGASE"/>
    <property type="match status" value="1"/>
</dbReference>
<dbReference type="InterPro" id="IPR016185">
    <property type="entry name" value="PreATP-grasp_dom_sf"/>
</dbReference>
<name>A0A0G2HNG7_9SYNE</name>
<evidence type="ECO:0000259" key="2">
    <source>
        <dbReference type="Pfam" id="PF02844"/>
    </source>
</evidence>
<dbReference type="Gene3D" id="3.40.50.20">
    <property type="match status" value="1"/>
</dbReference>
<dbReference type="AlphaFoldDB" id="A0A0G2HNG7"/>
<dbReference type="EMBL" id="JXQG01000005">
    <property type="protein sequence ID" value="KKZ13104.1"/>
    <property type="molecule type" value="Genomic_DNA"/>
</dbReference>
<proteinExistence type="predicted"/>
<evidence type="ECO:0000256" key="1">
    <source>
        <dbReference type="SAM" id="MobiDB-lite"/>
    </source>
</evidence>
<dbReference type="InterPro" id="IPR020562">
    <property type="entry name" value="PRibGlycinamide_synth_N"/>
</dbReference>
<dbReference type="SUPFAM" id="SSF52440">
    <property type="entry name" value="PreATP-grasp domain"/>
    <property type="match status" value="1"/>
</dbReference>
<dbReference type="PATRIC" id="fig|1604020.3.peg.1430"/>
<evidence type="ECO:0000313" key="3">
    <source>
        <dbReference type="EMBL" id="KKZ13104.1"/>
    </source>
</evidence>
<dbReference type="Pfam" id="PF02844">
    <property type="entry name" value="GARS_N"/>
    <property type="match status" value="1"/>
</dbReference>
<dbReference type="InterPro" id="IPR000115">
    <property type="entry name" value="PRibGlycinamide_synth"/>
</dbReference>
<gene>
    <name evidence="3" type="ORF">TE42_01645</name>
</gene>
<evidence type="ECO:0000313" key="4">
    <source>
        <dbReference type="Proteomes" id="UP000035067"/>
    </source>
</evidence>
<accession>A0A0G2HNG7</accession>
<dbReference type="GO" id="GO:0009113">
    <property type="term" value="P:purine nucleobase biosynthetic process"/>
    <property type="evidence" value="ECO:0007669"/>
    <property type="project" value="InterPro"/>
</dbReference>
<comment type="caution">
    <text evidence="3">The sequence shown here is derived from an EMBL/GenBank/DDBJ whole genome shotgun (WGS) entry which is preliminary data.</text>
</comment>
<dbReference type="GO" id="GO:0004637">
    <property type="term" value="F:phosphoribosylamine-glycine ligase activity"/>
    <property type="evidence" value="ECO:0007669"/>
    <property type="project" value="InterPro"/>
</dbReference>
<dbReference type="Proteomes" id="UP000035067">
    <property type="component" value="Unassembled WGS sequence"/>
</dbReference>
<sequence length="124" mass="12386">MTANILVMGPGGREHSLAWALARHPGVQVVGVAPGNGGMVSAATEGSAAIVVASVTAADRTGILRLCRDEAVTLVAIGPEAPLAAGLADDLRAHSLTVFGPGADGSQLEASKAWPKQLSSLGPR</sequence>
<reference evidence="3 4" key="1">
    <citation type="submission" date="2015-01" db="EMBL/GenBank/DDBJ databases">
        <title>Lifestyle Evolution in Cyanobacterial Symbionts of Sponges.</title>
        <authorList>
            <person name="Burgsdorf I."/>
            <person name="Slaby B.M."/>
            <person name="Handley K.M."/>
            <person name="Haber M."/>
            <person name="Blom J."/>
            <person name="Marshall C.W."/>
            <person name="Gilbert J.A."/>
            <person name="Hentschel U."/>
            <person name="Steindler L."/>
        </authorList>
    </citation>
    <scope>NUCLEOTIDE SEQUENCE [LARGE SCALE GENOMIC DNA]</scope>
    <source>
        <strain evidence="3">SP3</strain>
    </source>
</reference>
<dbReference type="PANTHER" id="PTHR43472:SF1">
    <property type="entry name" value="PHOSPHORIBOSYLAMINE--GLYCINE LIGASE, CHLOROPLASTIC"/>
    <property type="match status" value="1"/>
</dbReference>
<protein>
    <recommendedName>
        <fullName evidence="2">Phosphoribosylglycinamide synthetase N-terminal domain-containing protein</fullName>
    </recommendedName>
</protein>
<feature type="region of interest" description="Disordered" evidence="1">
    <location>
        <begin position="102"/>
        <end position="124"/>
    </location>
</feature>